<evidence type="ECO:0008006" key="4">
    <source>
        <dbReference type="Google" id="ProtNLM"/>
    </source>
</evidence>
<dbReference type="SUPFAM" id="SSF56925">
    <property type="entry name" value="OMPA-like"/>
    <property type="match status" value="1"/>
</dbReference>
<keyword evidence="3" id="KW-1185">Reference proteome</keyword>
<protein>
    <recommendedName>
        <fullName evidence="4">Outer membrane protein beta-barrel domain-containing protein</fullName>
    </recommendedName>
</protein>
<feature type="chain" id="PRO_5045293108" description="Outer membrane protein beta-barrel domain-containing protein" evidence="1">
    <location>
        <begin position="26"/>
        <end position="306"/>
    </location>
</feature>
<gene>
    <name evidence="2" type="ORF">VB738_09425</name>
</gene>
<comment type="caution">
    <text evidence="2">The sequence shown here is derived from an EMBL/GenBank/DDBJ whole genome shotgun (WGS) entry which is preliminary data.</text>
</comment>
<name>A0ABU5RUN9_9CYAN</name>
<accession>A0ABU5RUN9</accession>
<evidence type="ECO:0000313" key="2">
    <source>
        <dbReference type="EMBL" id="MEA5391479.1"/>
    </source>
</evidence>
<sequence>MNTRTPCPAQLLACLALALPAPALAGAPETPQAETAPEAPLWSGTVELYGFAPLRSTGSVTIRGQEAEVDQDLGEILSVLRFAASARGSIEKGRVGLQGDLWYINLGDQASRLVGQRNLFTTTADVGQTLGIYDLALRYRFGERESAIGKPGSYSVIPYAGVRLIDGRLSLAAALDGPFGRTLLEPTRSLQRTWVQPLVGTQASVFLSPRLRAFARGDIGGFGLAGQQDLSGNAQVGLGYAIGDNTDLNISWRYMGLKWNNGEAQSNGFVSNLNGIEIGVKVFFGGAPRGTAVATTPVTEPTPTAP</sequence>
<reference evidence="2 3" key="1">
    <citation type="submission" date="2023-12" db="EMBL/GenBank/DDBJ databases">
        <title>Baltic Sea Cyanobacteria.</title>
        <authorList>
            <person name="Delbaje E."/>
            <person name="Fewer D.P."/>
            <person name="Shishido T.K."/>
        </authorList>
    </citation>
    <scope>NUCLEOTIDE SEQUENCE [LARGE SCALE GENOMIC DNA]</scope>
    <source>
        <strain evidence="2 3">UHCC 0139</strain>
    </source>
</reference>
<dbReference type="RefSeq" id="WP_323305511.1">
    <property type="nucleotide sequence ID" value="NZ_JAYGHX010000005.1"/>
</dbReference>
<proteinExistence type="predicted"/>
<organism evidence="2 3">
    <name type="scientific">Cyanobium gracile UHCC 0139</name>
    <dbReference type="NCBI Taxonomy" id="3110308"/>
    <lineage>
        <taxon>Bacteria</taxon>
        <taxon>Bacillati</taxon>
        <taxon>Cyanobacteriota</taxon>
        <taxon>Cyanophyceae</taxon>
        <taxon>Synechococcales</taxon>
        <taxon>Prochlorococcaceae</taxon>
        <taxon>Cyanobium</taxon>
    </lineage>
</organism>
<keyword evidence="1" id="KW-0732">Signal</keyword>
<dbReference type="EMBL" id="JAYGHX010000005">
    <property type="protein sequence ID" value="MEA5391479.1"/>
    <property type="molecule type" value="Genomic_DNA"/>
</dbReference>
<feature type="signal peptide" evidence="1">
    <location>
        <begin position="1"/>
        <end position="25"/>
    </location>
</feature>
<evidence type="ECO:0000256" key="1">
    <source>
        <dbReference type="SAM" id="SignalP"/>
    </source>
</evidence>
<dbReference type="InterPro" id="IPR011250">
    <property type="entry name" value="OMP/PagP_B-barrel"/>
</dbReference>
<evidence type="ECO:0000313" key="3">
    <source>
        <dbReference type="Proteomes" id="UP001304461"/>
    </source>
</evidence>
<dbReference type="Proteomes" id="UP001304461">
    <property type="component" value="Unassembled WGS sequence"/>
</dbReference>